<evidence type="ECO:0000313" key="2">
    <source>
        <dbReference type="EMBL" id="NYG55943.1"/>
    </source>
</evidence>
<proteinExistence type="predicted"/>
<dbReference type="SMART" id="SM00450">
    <property type="entry name" value="RHOD"/>
    <property type="match status" value="1"/>
</dbReference>
<dbReference type="Gene3D" id="3.40.250.10">
    <property type="entry name" value="Rhodanese-like domain"/>
    <property type="match status" value="1"/>
</dbReference>
<dbReference type="EMBL" id="JACCAC010000001">
    <property type="protein sequence ID" value="NYG55943.1"/>
    <property type="molecule type" value="Genomic_DNA"/>
</dbReference>
<dbReference type="Pfam" id="PF00581">
    <property type="entry name" value="Rhodanese"/>
    <property type="match status" value="1"/>
</dbReference>
<dbReference type="InterPro" id="IPR050229">
    <property type="entry name" value="GlpE_sulfurtransferase"/>
</dbReference>
<comment type="caution">
    <text evidence="2">The sequence shown here is derived from an EMBL/GenBank/DDBJ whole genome shotgun (WGS) entry which is preliminary data.</text>
</comment>
<dbReference type="CDD" id="cd00158">
    <property type="entry name" value="RHOD"/>
    <property type="match status" value="1"/>
</dbReference>
<organism evidence="2 3">
    <name type="scientific">Nocardioides perillae</name>
    <dbReference type="NCBI Taxonomy" id="1119534"/>
    <lineage>
        <taxon>Bacteria</taxon>
        <taxon>Bacillati</taxon>
        <taxon>Actinomycetota</taxon>
        <taxon>Actinomycetes</taxon>
        <taxon>Propionibacteriales</taxon>
        <taxon>Nocardioidaceae</taxon>
        <taxon>Nocardioides</taxon>
    </lineage>
</organism>
<evidence type="ECO:0000259" key="1">
    <source>
        <dbReference type="PROSITE" id="PS50206"/>
    </source>
</evidence>
<evidence type="ECO:0000313" key="3">
    <source>
        <dbReference type="Proteomes" id="UP000544110"/>
    </source>
</evidence>
<dbReference type="InterPro" id="IPR036873">
    <property type="entry name" value="Rhodanese-like_dom_sf"/>
</dbReference>
<dbReference type="PROSITE" id="PS50206">
    <property type="entry name" value="RHODANESE_3"/>
    <property type="match status" value="1"/>
</dbReference>
<dbReference type="InterPro" id="IPR001763">
    <property type="entry name" value="Rhodanese-like_dom"/>
</dbReference>
<name>A0A7Y9RWQ7_9ACTN</name>
<reference evidence="2 3" key="1">
    <citation type="submission" date="2020-07" db="EMBL/GenBank/DDBJ databases">
        <title>Sequencing the genomes of 1000 actinobacteria strains.</title>
        <authorList>
            <person name="Klenk H.-P."/>
        </authorList>
    </citation>
    <scope>NUCLEOTIDE SEQUENCE [LARGE SCALE GENOMIC DNA]</scope>
    <source>
        <strain evidence="2 3">DSM 24552</strain>
    </source>
</reference>
<dbReference type="Proteomes" id="UP000544110">
    <property type="component" value="Unassembled WGS sequence"/>
</dbReference>
<gene>
    <name evidence="2" type="ORF">BJ989_002247</name>
</gene>
<accession>A0A7Y9RWQ7</accession>
<dbReference type="SUPFAM" id="SSF52821">
    <property type="entry name" value="Rhodanese/Cell cycle control phosphatase"/>
    <property type="match status" value="1"/>
</dbReference>
<dbReference type="RefSeq" id="WP_179518300.1">
    <property type="nucleotide sequence ID" value="NZ_JACCAC010000001.1"/>
</dbReference>
<keyword evidence="3" id="KW-1185">Reference proteome</keyword>
<dbReference type="GO" id="GO:0016740">
    <property type="term" value="F:transferase activity"/>
    <property type="evidence" value="ECO:0007669"/>
    <property type="project" value="UniProtKB-KW"/>
</dbReference>
<sequence length="100" mass="10699">MHETTVDQLVEALHGGATLIDVREPAEYRQGHVPQAANIPMSQLTARLGELDPTQPVYVVCASGNRSSAMTDVLTARGFDAVNVLGGTSAWIRSGRPIEK</sequence>
<dbReference type="AlphaFoldDB" id="A0A7Y9RWQ7"/>
<protein>
    <submittedName>
        <fullName evidence="2">Rhodanese-related sulfurtransferase</fullName>
    </submittedName>
</protein>
<feature type="domain" description="Rhodanese" evidence="1">
    <location>
        <begin position="13"/>
        <end position="100"/>
    </location>
</feature>
<dbReference type="PANTHER" id="PTHR43031:SF1">
    <property type="entry name" value="PYRIDINE NUCLEOTIDE-DISULPHIDE OXIDOREDUCTASE"/>
    <property type="match status" value="1"/>
</dbReference>
<keyword evidence="2" id="KW-0808">Transferase</keyword>
<dbReference type="PANTHER" id="PTHR43031">
    <property type="entry name" value="FAD-DEPENDENT OXIDOREDUCTASE"/>
    <property type="match status" value="1"/>
</dbReference>